<protein>
    <submittedName>
        <fullName evidence="2">Uncharacterized protein</fullName>
    </submittedName>
</protein>
<dbReference type="EMBL" id="JARIHO010000031">
    <property type="protein sequence ID" value="KAJ7336098.1"/>
    <property type="molecule type" value="Genomic_DNA"/>
</dbReference>
<feature type="compositionally biased region" description="Polar residues" evidence="1">
    <location>
        <begin position="33"/>
        <end position="45"/>
    </location>
</feature>
<feature type="compositionally biased region" description="Basic residues" evidence="1">
    <location>
        <begin position="17"/>
        <end position="29"/>
    </location>
</feature>
<accession>A0AAD7EMK0</accession>
<dbReference type="Proteomes" id="UP001218218">
    <property type="component" value="Unassembled WGS sequence"/>
</dbReference>
<comment type="caution">
    <text evidence="2">The sequence shown here is derived from an EMBL/GenBank/DDBJ whole genome shotgun (WGS) entry which is preliminary data.</text>
</comment>
<evidence type="ECO:0000256" key="1">
    <source>
        <dbReference type="SAM" id="MobiDB-lite"/>
    </source>
</evidence>
<feature type="compositionally biased region" description="Polar residues" evidence="1">
    <location>
        <begin position="57"/>
        <end position="70"/>
    </location>
</feature>
<evidence type="ECO:0000313" key="3">
    <source>
        <dbReference type="Proteomes" id="UP001218218"/>
    </source>
</evidence>
<keyword evidence="3" id="KW-1185">Reference proteome</keyword>
<feature type="region of interest" description="Disordered" evidence="1">
    <location>
        <begin position="1"/>
        <end position="98"/>
    </location>
</feature>
<sequence>MPEVGKKQAAGGESQQKRCHSRARTRLKGSRALAQQRQDTKTQATDLEDQIPELKAKSQSKNRSGFSRSAQKVDKRGQWKKVAEGDMEEAEKEQSRELRHSEINGRVWSGLKSWAYANNADKNVMLTGQLK</sequence>
<feature type="compositionally biased region" description="Basic and acidic residues" evidence="1">
    <location>
        <begin position="71"/>
        <end position="84"/>
    </location>
</feature>
<evidence type="ECO:0000313" key="2">
    <source>
        <dbReference type="EMBL" id="KAJ7336098.1"/>
    </source>
</evidence>
<organism evidence="2 3">
    <name type="scientific">Mycena albidolilacea</name>
    <dbReference type="NCBI Taxonomy" id="1033008"/>
    <lineage>
        <taxon>Eukaryota</taxon>
        <taxon>Fungi</taxon>
        <taxon>Dikarya</taxon>
        <taxon>Basidiomycota</taxon>
        <taxon>Agaricomycotina</taxon>
        <taxon>Agaricomycetes</taxon>
        <taxon>Agaricomycetidae</taxon>
        <taxon>Agaricales</taxon>
        <taxon>Marasmiineae</taxon>
        <taxon>Mycenaceae</taxon>
        <taxon>Mycena</taxon>
    </lineage>
</organism>
<dbReference type="AlphaFoldDB" id="A0AAD7EMK0"/>
<proteinExistence type="predicted"/>
<name>A0AAD7EMK0_9AGAR</name>
<reference evidence="2" key="1">
    <citation type="submission" date="2023-03" db="EMBL/GenBank/DDBJ databases">
        <title>Massive genome expansion in bonnet fungi (Mycena s.s.) driven by repeated elements and novel gene families across ecological guilds.</title>
        <authorList>
            <consortium name="Lawrence Berkeley National Laboratory"/>
            <person name="Harder C.B."/>
            <person name="Miyauchi S."/>
            <person name="Viragh M."/>
            <person name="Kuo A."/>
            <person name="Thoen E."/>
            <person name="Andreopoulos B."/>
            <person name="Lu D."/>
            <person name="Skrede I."/>
            <person name="Drula E."/>
            <person name="Henrissat B."/>
            <person name="Morin E."/>
            <person name="Kohler A."/>
            <person name="Barry K."/>
            <person name="LaButti K."/>
            <person name="Morin E."/>
            <person name="Salamov A."/>
            <person name="Lipzen A."/>
            <person name="Mereny Z."/>
            <person name="Hegedus B."/>
            <person name="Baldrian P."/>
            <person name="Stursova M."/>
            <person name="Weitz H."/>
            <person name="Taylor A."/>
            <person name="Grigoriev I.V."/>
            <person name="Nagy L.G."/>
            <person name="Martin F."/>
            <person name="Kauserud H."/>
        </authorList>
    </citation>
    <scope>NUCLEOTIDE SEQUENCE</scope>
    <source>
        <strain evidence="2">CBHHK002</strain>
    </source>
</reference>
<gene>
    <name evidence="2" type="ORF">DFH08DRAFT_813346</name>
</gene>